<evidence type="ECO:0000256" key="2">
    <source>
        <dbReference type="ARBA" id="ARBA00005184"/>
    </source>
</evidence>
<evidence type="ECO:0000256" key="11">
    <source>
        <dbReference type="PROSITE-ProRule" id="PRU10040"/>
    </source>
</evidence>
<comment type="pathway">
    <text evidence="2 12">Glycan metabolism; pectin degradation; 2-dehydro-3-deoxy-D-gluconate from pectin: step 1/5.</text>
</comment>
<dbReference type="EnsemblPlants" id="KEH17537">
    <property type="protein sequence ID" value="KEH17537"/>
    <property type="gene ID" value="MTR_0009s0350"/>
</dbReference>
<evidence type="ECO:0000256" key="3">
    <source>
        <dbReference type="ARBA" id="ARBA00008891"/>
    </source>
</evidence>
<feature type="chain" id="PRO_5014483263" description="Pectinesterase" evidence="12">
    <location>
        <begin position="27"/>
        <end position="367"/>
    </location>
</feature>
<dbReference type="PANTHER" id="PTHR31321">
    <property type="entry name" value="ACYL-COA THIOESTER HYDROLASE YBHC-RELATED"/>
    <property type="match status" value="1"/>
</dbReference>
<dbReference type="Gramene" id="rna30927">
    <property type="protein sequence ID" value="RHN55701.1"/>
    <property type="gene ID" value="gene30927"/>
</dbReference>
<comment type="similarity">
    <text evidence="3">Belongs to the pectinesterase family.</text>
</comment>
<dbReference type="Proteomes" id="UP000265566">
    <property type="component" value="Chromosome 5"/>
</dbReference>
<reference evidence="19" key="4">
    <citation type="journal article" date="2018" name="Nat. Plants">
        <title>Whole-genome landscape of Medicago truncatula symbiotic genes.</title>
        <authorList>
            <person name="Pecrix Y."/>
            <person name="Staton S.E."/>
            <person name="Sallet E."/>
            <person name="Lelandais-Briere C."/>
            <person name="Moreau S."/>
            <person name="Carrere S."/>
            <person name="Blein T."/>
            <person name="Jardinaud M.F."/>
            <person name="Latrasse D."/>
            <person name="Zouine M."/>
            <person name="Zahm M."/>
            <person name="Kreplak J."/>
            <person name="Mayjonade B."/>
            <person name="Satge C."/>
            <person name="Perez M."/>
            <person name="Cauet S."/>
            <person name="Marande W."/>
            <person name="Chantry-Darmon C."/>
            <person name="Lopez-Roques C."/>
            <person name="Bouchez O."/>
            <person name="Berard A."/>
            <person name="Debelle F."/>
            <person name="Munos S."/>
            <person name="Bendahmane A."/>
            <person name="Berges H."/>
            <person name="Niebel A."/>
            <person name="Buitink J."/>
            <person name="Frugier F."/>
            <person name="Benhamed M."/>
            <person name="Crespi M."/>
            <person name="Gouzy J."/>
            <person name="Gamas P."/>
        </authorList>
    </citation>
    <scope>NUCLEOTIDE SEQUENCE [LARGE SCALE GENOMIC DNA]</scope>
    <source>
        <strain evidence="19">cv. Jemalong A17</strain>
    </source>
</reference>
<evidence type="ECO:0000313" key="17">
    <source>
        <dbReference type="EnsemblPlants" id="KEH17536"/>
    </source>
</evidence>
<gene>
    <name evidence="17" type="primary">25479538</name>
    <name evidence="14" type="ORF">MTR_0009s0340</name>
    <name evidence="15" type="ORF">MTR_0009s0350</name>
    <name evidence="16" type="ORF">MtrunA17_Chr5g0420831</name>
</gene>
<dbReference type="GO" id="GO:0042545">
    <property type="term" value="P:cell wall modification"/>
    <property type="evidence" value="ECO:0007669"/>
    <property type="project" value="UniProtKB-UniRule"/>
</dbReference>
<reference evidence="14 18" key="2">
    <citation type="journal article" date="2014" name="BMC Genomics">
        <title>An improved genome release (version Mt4.0) for the model legume Medicago truncatula.</title>
        <authorList>
            <person name="Tang H."/>
            <person name="Krishnakumar V."/>
            <person name="Bidwell S."/>
            <person name="Rosen B."/>
            <person name="Chan A."/>
            <person name="Zhou S."/>
            <person name="Gentzbittel L."/>
            <person name="Childs K.L."/>
            <person name="Yandell M."/>
            <person name="Gundlach H."/>
            <person name="Mayer K.F."/>
            <person name="Schwartz D.C."/>
            <person name="Town C.D."/>
        </authorList>
    </citation>
    <scope>GENOME REANNOTATION</scope>
    <source>
        <strain evidence="14">A17</strain>
        <strain evidence="17 18">cv. Jemalong A17</strain>
    </source>
</reference>
<evidence type="ECO:0000256" key="4">
    <source>
        <dbReference type="ARBA" id="ARBA00013229"/>
    </source>
</evidence>
<dbReference type="OrthoDB" id="2019149at2759"/>
<evidence type="ECO:0000256" key="8">
    <source>
        <dbReference type="ARBA" id="ARBA00022801"/>
    </source>
</evidence>
<evidence type="ECO:0000256" key="6">
    <source>
        <dbReference type="ARBA" id="ARBA00022525"/>
    </source>
</evidence>
<proteinExistence type="inferred from homology"/>
<comment type="catalytic activity">
    <reaction evidence="10 12">
        <text>[(1-&gt;4)-alpha-D-galacturonosyl methyl ester](n) + n H2O = [(1-&gt;4)-alpha-D-galacturonosyl](n) + n methanol + n H(+)</text>
        <dbReference type="Rhea" id="RHEA:22380"/>
        <dbReference type="Rhea" id="RHEA-COMP:14570"/>
        <dbReference type="Rhea" id="RHEA-COMP:14573"/>
        <dbReference type="ChEBI" id="CHEBI:15377"/>
        <dbReference type="ChEBI" id="CHEBI:15378"/>
        <dbReference type="ChEBI" id="CHEBI:17790"/>
        <dbReference type="ChEBI" id="CHEBI:140522"/>
        <dbReference type="ChEBI" id="CHEBI:140523"/>
        <dbReference type="EC" id="3.1.1.11"/>
    </reaction>
</comment>
<dbReference type="EMBL" id="PSQE01000005">
    <property type="protein sequence ID" value="RHN55701.1"/>
    <property type="molecule type" value="Genomic_DNA"/>
</dbReference>
<dbReference type="HOGENOM" id="CLU_012243_3_3_1"/>
<organism evidence="14 18">
    <name type="scientific">Medicago truncatula</name>
    <name type="common">Barrel medic</name>
    <name type="synonym">Medicago tribuloides</name>
    <dbReference type="NCBI Taxonomy" id="3880"/>
    <lineage>
        <taxon>Eukaryota</taxon>
        <taxon>Viridiplantae</taxon>
        <taxon>Streptophyta</taxon>
        <taxon>Embryophyta</taxon>
        <taxon>Tracheophyta</taxon>
        <taxon>Spermatophyta</taxon>
        <taxon>Magnoliopsida</taxon>
        <taxon>eudicotyledons</taxon>
        <taxon>Gunneridae</taxon>
        <taxon>Pentapetalae</taxon>
        <taxon>rosids</taxon>
        <taxon>fabids</taxon>
        <taxon>Fabales</taxon>
        <taxon>Fabaceae</taxon>
        <taxon>Papilionoideae</taxon>
        <taxon>50 kb inversion clade</taxon>
        <taxon>NPAAA clade</taxon>
        <taxon>Hologalegina</taxon>
        <taxon>IRL clade</taxon>
        <taxon>Trifolieae</taxon>
        <taxon>Medicago</taxon>
    </lineage>
</organism>
<dbReference type="STRING" id="3880.A0A072TK22"/>
<dbReference type="EMBL" id="KL402734">
    <property type="protein sequence ID" value="KEH17536.1"/>
    <property type="molecule type" value="Genomic_DNA"/>
</dbReference>
<comment type="subcellular location">
    <subcellularLocation>
        <location evidence="1">Secreted</location>
        <location evidence="1">Cell wall</location>
    </subcellularLocation>
</comment>
<dbReference type="GO" id="GO:0045490">
    <property type="term" value="P:pectin catabolic process"/>
    <property type="evidence" value="ECO:0000318"/>
    <property type="project" value="GO_Central"/>
</dbReference>
<keyword evidence="9 12" id="KW-0063">Aspartyl esterase</keyword>
<accession>A0A072TK22</accession>
<dbReference type="PROSITE" id="PS00503">
    <property type="entry name" value="PECTINESTERASE_2"/>
    <property type="match status" value="1"/>
</dbReference>
<reference evidence="17" key="3">
    <citation type="submission" date="2015-06" db="UniProtKB">
        <authorList>
            <consortium name="EnsemblPlants"/>
        </authorList>
    </citation>
    <scope>IDENTIFICATION</scope>
    <source>
        <strain evidence="17">cv. Jemalong A17</strain>
    </source>
</reference>
<dbReference type="Proteomes" id="UP000002051">
    <property type="component" value="Unassembled WGS sequence"/>
</dbReference>
<dbReference type="PANTHER" id="PTHR31321:SF87">
    <property type="entry name" value="PECTINESTERASE 63-RELATED"/>
    <property type="match status" value="1"/>
</dbReference>
<evidence type="ECO:0000313" key="16">
    <source>
        <dbReference type="EMBL" id="RHN55701.1"/>
    </source>
</evidence>
<feature type="signal peptide" evidence="12">
    <location>
        <begin position="1"/>
        <end position="26"/>
    </location>
</feature>
<keyword evidence="7 12" id="KW-0732">Signal</keyword>
<sequence>MVSKTRTYMINVAIIVALFMVNVALSDDTIPVPANRAQVDSWFNTNVGPLEQRKSTLDPALVTAEAGAKVIKVMQDGSGDFKTITDAINSIPTGNTVRVIVNIGGGSYNEKIKIDRTKPFVTLYGAPGNMPNLTYGGTAKQYGTVDSATLIAESDYFVAANILVSNSAPRPDGKTAGGQAVALRISGDKAAFYNCKFFGFQDTICDDRHNHIFKDCVIQGTVDFIFGSGTSLYLKSELRALDDTGPTVIVAQARKTASDADLYSFVHCDITGTGSSTFLARAWMTYPKIIYAYSTMTNVVNPKGWDNAMHPEFDKTSYFGEYQNTGPKSDPKGRASVAKQLTEAEVKPFITLGMIQASKWLLPPPKV</sequence>
<keyword evidence="5" id="KW-0134">Cell wall</keyword>
<dbReference type="Gene3D" id="2.160.20.10">
    <property type="entry name" value="Single-stranded right-handed beta-helix, Pectin lyase-like"/>
    <property type="match status" value="1"/>
</dbReference>
<name>A0A072TK22_MEDTR</name>
<evidence type="ECO:0000313" key="15">
    <source>
        <dbReference type="EMBL" id="KEH17537.1"/>
    </source>
</evidence>
<evidence type="ECO:0000256" key="1">
    <source>
        <dbReference type="ARBA" id="ARBA00004191"/>
    </source>
</evidence>
<keyword evidence="8 12" id="KW-0378">Hydrolase</keyword>
<reference evidence="14 18" key="1">
    <citation type="journal article" date="2011" name="Nature">
        <title>The Medicago genome provides insight into the evolution of rhizobial symbioses.</title>
        <authorList>
            <person name="Young N.D."/>
            <person name="Debelle F."/>
            <person name="Oldroyd G.E."/>
            <person name="Geurts R."/>
            <person name="Cannon S.B."/>
            <person name="Udvardi M.K."/>
            <person name="Benedito V.A."/>
            <person name="Mayer K.F."/>
            <person name="Gouzy J."/>
            <person name="Schoof H."/>
            <person name="Van de Peer Y."/>
            <person name="Proost S."/>
            <person name="Cook D.R."/>
            <person name="Meyers B.C."/>
            <person name="Spannagl M."/>
            <person name="Cheung F."/>
            <person name="De Mita S."/>
            <person name="Krishnakumar V."/>
            <person name="Gundlach H."/>
            <person name="Zhou S."/>
            <person name="Mudge J."/>
            <person name="Bharti A.K."/>
            <person name="Murray J.D."/>
            <person name="Naoumkina M.A."/>
            <person name="Rosen B."/>
            <person name="Silverstein K.A."/>
            <person name="Tang H."/>
            <person name="Rombauts S."/>
            <person name="Zhao P.X."/>
            <person name="Zhou P."/>
            <person name="Barbe V."/>
            <person name="Bardou P."/>
            <person name="Bechner M."/>
            <person name="Bellec A."/>
            <person name="Berger A."/>
            <person name="Berges H."/>
            <person name="Bidwell S."/>
            <person name="Bisseling T."/>
            <person name="Choisne N."/>
            <person name="Couloux A."/>
            <person name="Denny R."/>
            <person name="Deshpande S."/>
            <person name="Dai X."/>
            <person name="Doyle J.J."/>
            <person name="Dudez A.M."/>
            <person name="Farmer A.D."/>
            <person name="Fouteau S."/>
            <person name="Franken C."/>
            <person name="Gibelin C."/>
            <person name="Gish J."/>
            <person name="Goldstein S."/>
            <person name="Gonzalez A.J."/>
            <person name="Green P.J."/>
            <person name="Hallab A."/>
            <person name="Hartog M."/>
            <person name="Hua A."/>
            <person name="Humphray S.J."/>
            <person name="Jeong D.H."/>
            <person name="Jing Y."/>
            <person name="Jocker A."/>
            <person name="Kenton S.M."/>
            <person name="Kim D.J."/>
            <person name="Klee K."/>
            <person name="Lai H."/>
            <person name="Lang C."/>
            <person name="Lin S."/>
            <person name="Macmil S.L."/>
            <person name="Magdelenat G."/>
            <person name="Matthews L."/>
            <person name="McCorrison J."/>
            <person name="Monaghan E.L."/>
            <person name="Mun J.H."/>
            <person name="Najar F.Z."/>
            <person name="Nicholson C."/>
            <person name="Noirot C."/>
            <person name="O'Bleness M."/>
            <person name="Paule C.R."/>
            <person name="Poulain J."/>
            <person name="Prion F."/>
            <person name="Qin B."/>
            <person name="Qu C."/>
            <person name="Retzel E.F."/>
            <person name="Riddle C."/>
            <person name="Sallet E."/>
            <person name="Samain S."/>
            <person name="Samson N."/>
            <person name="Sanders I."/>
            <person name="Saurat O."/>
            <person name="Scarpelli C."/>
            <person name="Schiex T."/>
            <person name="Segurens B."/>
            <person name="Severin A.J."/>
            <person name="Sherrier D.J."/>
            <person name="Shi R."/>
            <person name="Sims S."/>
            <person name="Singer S.R."/>
            <person name="Sinharoy S."/>
            <person name="Sterck L."/>
            <person name="Viollet A."/>
            <person name="Wang B.B."/>
            <person name="Wang K."/>
            <person name="Wang M."/>
            <person name="Wang X."/>
            <person name="Warfsmann J."/>
            <person name="Weissenbach J."/>
            <person name="White D.D."/>
            <person name="White J.D."/>
            <person name="Wiley G.B."/>
            <person name="Wincker P."/>
            <person name="Xing Y."/>
            <person name="Yang L."/>
            <person name="Yao Z."/>
            <person name="Ying F."/>
            <person name="Zhai J."/>
            <person name="Zhou L."/>
            <person name="Zuber A."/>
            <person name="Denarie J."/>
            <person name="Dixon R.A."/>
            <person name="May G.D."/>
            <person name="Schwartz D.C."/>
            <person name="Rogers J."/>
            <person name="Quetier F."/>
            <person name="Town C.D."/>
            <person name="Roe B.A."/>
        </authorList>
    </citation>
    <scope>NUCLEOTIDE SEQUENCE [LARGE SCALE GENOMIC DNA]</scope>
    <source>
        <strain evidence="14">A17</strain>
        <strain evidence="17 18">cv. Jemalong A17</strain>
    </source>
</reference>
<keyword evidence="18" id="KW-1185">Reference proteome</keyword>
<dbReference type="KEGG" id="mtr:25479538"/>
<evidence type="ECO:0000313" key="19">
    <source>
        <dbReference type="Proteomes" id="UP000265566"/>
    </source>
</evidence>
<evidence type="ECO:0000256" key="10">
    <source>
        <dbReference type="ARBA" id="ARBA00047928"/>
    </source>
</evidence>
<protein>
    <recommendedName>
        <fullName evidence="4 12">Pectinesterase</fullName>
        <ecNumber evidence="4 12">3.1.1.11</ecNumber>
    </recommendedName>
</protein>
<dbReference type="EC" id="3.1.1.11" evidence="4 12"/>
<dbReference type="EnsemblPlants" id="KEH17536">
    <property type="protein sequence ID" value="KEH17536"/>
    <property type="gene ID" value="MTR_0009s0340"/>
</dbReference>
<evidence type="ECO:0000259" key="13">
    <source>
        <dbReference type="Pfam" id="PF01095"/>
    </source>
</evidence>
<dbReference type="UniPathway" id="UPA00545">
    <property type="reaction ID" value="UER00823"/>
</dbReference>
<dbReference type="InterPro" id="IPR000070">
    <property type="entry name" value="Pectinesterase_cat"/>
</dbReference>
<evidence type="ECO:0000256" key="7">
    <source>
        <dbReference type="ARBA" id="ARBA00022729"/>
    </source>
</evidence>
<evidence type="ECO:0000256" key="5">
    <source>
        <dbReference type="ARBA" id="ARBA00022512"/>
    </source>
</evidence>
<dbReference type="SUPFAM" id="SSF51126">
    <property type="entry name" value="Pectin lyase-like"/>
    <property type="match status" value="1"/>
</dbReference>
<dbReference type="EMBL" id="KL402734">
    <property type="protein sequence ID" value="KEH17537.1"/>
    <property type="molecule type" value="Genomic_DNA"/>
</dbReference>
<evidence type="ECO:0000256" key="12">
    <source>
        <dbReference type="RuleBase" id="RU000589"/>
    </source>
</evidence>
<feature type="active site" evidence="11">
    <location>
        <position position="223"/>
    </location>
</feature>
<dbReference type="AlphaFoldDB" id="A0A072TK22"/>
<evidence type="ECO:0000313" key="18">
    <source>
        <dbReference type="Proteomes" id="UP000002051"/>
    </source>
</evidence>
<keyword evidence="6" id="KW-0964">Secreted</keyword>
<feature type="domain" description="Pectinesterase catalytic" evidence="13">
    <location>
        <begin position="72"/>
        <end position="351"/>
    </location>
</feature>
<dbReference type="GO" id="GO:0030599">
    <property type="term" value="F:pectinesterase activity"/>
    <property type="evidence" value="ECO:0000318"/>
    <property type="project" value="GO_Central"/>
</dbReference>
<dbReference type="FunFam" id="2.160.20.10:FF:000008">
    <property type="entry name" value="Pectinesterase"/>
    <property type="match status" value="1"/>
</dbReference>
<reference evidence="16" key="5">
    <citation type="journal article" date="2018" name="Nat. Plants">
        <title>Whole-genome landscape of Medicago truncatula symbiotic genes.</title>
        <authorList>
            <person name="Pecrix Y."/>
            <person name="Gamas P."/>
            <person name="Carrere S."/>
        </authorList>
    </citation>
    <scope>NUCLEOTIDE SEQUENCE</scope>
    <source>
        <tissue evidence="16">Leaves</tissue>
    </source>
</reference>
<dbReference type="InterPro" id="IPR012334">
    <property type="entry name" value="Pectin_lyas_fold"/>
</dbReference>
<dbReference type="InterPro" id="IPR011050">
    <property type="entry name" value="Pectin_lyase_fold/virulence"/>
</dbReference>
<evidence type="ECO:0000313" key="14">
    <source>
        <dbReference type="EMBL" id="KEH17536.1"/>
    </source>
</evidence>
<dbReference type="InterPro" id="IPR033131">
    <property type="entry name" value="Pectinesterase_Asp_AS"/>
</dbReference>
<evidence type="ECO:0000256" key="9">
    <source>
        <dbReference type="ARBA" id="ARBA00023085"/>
    </source>
</evidence>
<dbReference type="Pfam" id="PF01095">
    <property type="entry name" value="Pectinesterase"/>
    <property type="match status" value="1"/>
</dbReference>